<dbReference type="GO" id="GO:0007165">
    <property type="term" value="P:signal transduction"/>
    <property type="evidence" value="ECO:0007669"/>
    <property type="project" value="UniProtKB-KW"/>
</dbReference>
<evidence type="ECO:0000256" key="4">
    <source>
        <dbReference type="ARBA" id="ARBA00022989"/>
    </source>
</evidence>
<dbReference type="GO" id="GO:0050909">
    <property type="term" value="P:sensory perception of taste"/>
    <property type="evidence" value="ECO:0007669"/>
    <property type="project" value="InterPro"/>
</dbReference>
<dbReference type="GO" id="GO:0005886">
    <property type="term" value="C:plasma membrane"/>
    <property type="evidence" value="ECO:0007669"/>
    <property type="project" value="UniProtKB-SubCell"/>
</dbReference>
<feature type="transmembrane region" description="Helical" evidence="6">
    <location>
        <begin position="307"/>
        <end position="328"/>
    </location>
</feature>
<keyword evidence="6 7" id="KW-0675">Receptor</keyword>
<comment type="subcellular location">
    <subcellularLocation>
        <location evidence="1 6">Cell membrane</location>
        <topology evidence="1 6">Multi-pass membrane protein</topology>
    </subcellularLocation>
</comment>
<dbReference type="EMBL" id="VUJU01004406">
    <property type="protein sequence ID" value="KAF0754460.1"/>
    <property type="molecule type" value="Genomic_DNA"/>
</dbReference>
<name>A0A6G0YF36_APHCR</name>
<feature type="transmembrane region" description="Helical" evidence="6">
    <location>
        <begin position="150"/>
        <end position="172"/>
    </location>
</feature>
<keyword evidence="3 6" id="KW-0812">Transmembrane</keyword>
<evidence type="ECO:0000256" key="2">
    <source>
        <dbReference type="ARBA" id="ARBA00022475"/>
    </source>
</evidence>
<feature type="transmembrane region" description="Helical" evidence="6">
    <location>
        <begin position="184"/>
        <end position="205"/>
    </location>
</feature>
<comment type="caution">
    <text evidence="6">Lacks conserved residue(s) required for the propagation of feature annotation.</text>
</comment>
<dbReference type="Proteomes" id="UP000478052">
    <property type="component" value="Unassembled WGS sequence"/>
</dbReference>
<comment type="caution">
    <text evidence="7">The sequence shown here is derived from an EMBL/GenBank/DDBJ whole genome shotgun (WGS) entry which is preliminary data.</text>
</comment>
<dbReference type="OrthoDB" id="6609376at2759"/>
<feature type="transmembrane region" description="Helical" evidence="6">
    <location>
        <begin position="69"/>
        <end position="85"/>
    </location>
</feature>
<protein>
    <recommendedName>
        <fullName evidence="6">Gustatory receptor</fullName>
    </recommendedName>
</protein>
<dbReference type="Pfam" id="PF08395">
    <property type="entry name" value="7tm_7"/>
    <property type="match status" value="1"/>
</dbReference>
<keyword evidence="6" id="KW-0807">Transducer</keyword>
<evidence type="ECO:0000256" key="5">
    <source>
        <dbReference type="ARBA" id="ARBA00023136"/>
    </source>
</evidence>
<evidence type="ECO:0000256" key="1">
    <source>
        <dbReference type="ARBA" id="ARBA00004651"/>
    </source>
</evidence>
<keyword evidence="2 6" id="KW-1003">Cell membrane</keyword>
<keyword evidence="5 6" id="KW-0472">Membrane</keyword>
<dbReference type="AlphaFoldDB" id="A0A6G0YF36"/>
<feature type="transmembrane region" description="Helical" evidence="6">
    <location>
        <begin position="378"/>
        <end position="398"/>
    </location>
</feature>
<organism evidence="7 8">
    <name type="scientific">Aphis craccivora</name>
    <name type="common">Cowpea aphid</name>
    <dbReference type="NCBI Taxonomy" id="307492"/>
    <lineage>
        <taxon>Eukaryota</taxon>
        <taxon>Metazoa</taxon>
        <taxon>Ecdysozoa</taxon>
        <taxon>Arthropoda</taxon>
        <taxon>Hexapoda</taxon>
        <taxon>Insecta</taxon>
        <taxon>Pterygota</taxon>
        <taxon>Neoptera</taxon>
        <taxon>Paraneoptera</taxon>
        <taxon>Hemiptera</taxon>
        <taxon>Sternorrhyncha</taxon>
        <taxon>Aphidomorpha</taxon>
        <taxon>Aphidoidea</taxon>
        <taxon>Aphididae</taxon>
        <taxon>Aphidini</taxon>
        <taxon>Aphis</taxon>
        <taxon>Aphis</taxon>
    </lineage>
</organism>
<evidence type="ECO:0000313" key="7">
    <source>
        <dbReference type="EMBL" id="KAF0754460.1"/>
    </source>
</evidence>
<keyword evidence="4 6" id="KW-1133">Transmembrane helix</keyword>
<sequence>MYSRAKHKIINANIHIFLELKINKQIIALPLTWLLCRCTSSNILVLYFQLFRGKYIEMTSVFKSTVKPILILCKVFGLISISYTFESTGLLFHINIYFRLVKFWIVIITSRLSEMWMIKLNNEIIEFDQKLTLLSPAFMVRHRSLSKKRWIIIATSLFLYVIGYEACALYLWQLKTVDISTVPVLFFSMPYITDFVVIITICFYLNNLSYRFQTLNDFWKCLPTGLVPTYSEWTNSEIVMLVESIRFLHAKLSEILKIFNLSYGLLLLGFFVCSFVDFMYIFYLMIYHELTTPKVSFTQNIVKYLPLHVFNIQLIVFLVSIIVAVSWIKEERNKIISYLRSNRISNLPVDTKIQVKMFMNQIYIPEFDEISAFGFFNINLNLVVSILVLLMTGLASLIQMRNHPIITAMVNNTLSFHTIWRNENSNANRSRNITL</sequence>
<feature type="transmembrane region" description="Helical" evidence="6">
    <location>
        <begin position="261"/>
        <end position="287"/>
    </location>
</feature>
<dbReference type="InterPro" id="IPR013604">
    <property type="entry name" value="7TM_chemorcpt"/>
</dbReference>
<proteinExistence type="inferred from homology"/>
<evidence type="ECO:0000256" key="6">
    <source>
        <dbReference type="RuleBase" id="RU363108"/>
    </source>
</evidence>
<reference evidence="7 8" key="1">
    <citation type="submission" date="2019-08" db="EMBL/GenBank/DDBJ databases">
        <title>Whole genome of Aphis craccivora.</title>
        <authorList>
            <person name="Voronova N.V."/>
            <person name="Shulinski R.S."/>
            <person name="Bandarenka Y.V."/>
            <person name="Zhorov D.G."/>
            <person name="Warner D."/>
        </authorList>
    </citation>
    <scope>NUCLEOTIDE SEQUENCE [LARGE SCALE GENOMIC DNA]</scope>
    <source>
        <strain evidence="7">180601</strain>
        <tissue evidence="7">Whole Body</tissue>
    </source>
</reference>
<comment type="similarity">
    <text evidence="6">Belongs to the insect chemoreceptor superfamily. Gustatory receptor (GR) family.</text>
</comment>
<feature type="transmembrane region" description="Helical" evidence="6">
    <location>
        <begin position="91"/>
        <end position="109"/>
    </location>
</feature>
<evidence type="ECO:0000256" key="3">
    <source>
        <dbReference type="ARBA" id="ARBA00022692"/>
    </source>
</evidence>
<gene>
    <name evidence="7" type="ORF">FWK35_00017236</name>
</gene>
<comment type="function">
    <text evidence="6">Gustatory receptor which mediates acceptance or avoidance behavior, depending on its substrates.</text>
</comment>
<evidence type="ECO:0000313" key="8">
    <source>
        <dbReference type="Proteomes" id="UP000478052"/>
    </source>
</evidence>
<accession>A0A6G0YF36</accession>
<feature type="transmembrane region" description="Helical" evidence="6">
    <location>
        <begin position="26"/>
        <end position="48"/>
    </location>
</feature>
<keyword evidence="8" id="KW-1185">Reference proteome</keyword>